<dbReference type="InterPro" id="IPR019675">
    <property type="entry name" value="DUF2550"/>
</dbReference>
<comment type="caution">
    <text evidence="2">The sequence shown here is derived from an EMBL/GenBank/DDBJ whole genome shotgun (WGS) entry which is preliminary data.</text>
</comment>
<organism evidence="2 3">
    <name type="scientific">Propionicimonas paludicola</name>
    <dbReference type="NCBI Taxonomy" id="185243"/>
    <lineage>
        <taxon>Bacteria</taxon>
        <taxon>Bacillati</taxon>
        <taxon>Actinomycetota</taxon>
        <taxon>Actinomycetes</taxon>
        <taxon>Propionibacteriales</taxon>
        <taxon>Nocardioidaceae</taxon>
        <taxon>Propionicimonas</taxon>
    </lineage>
</organism>
<dbReference type="Pfam" id="PF10739">
    <property type="entry name" value="DUF2550"/>
    <property type="match status" value="1"/>
</dbReference>
<proteinExistence type="predicted"/>
<sequence>MDWFGLAETVALIVVVALLLPVLYLGGRRRWLSRQGGLFDCSLRLSSKGPGAGWALGVARYSGDNLEWFRAFSVALRPKVIFPRSISRAGVQRDPDPIESVLLYDDQRILTMELSDGRSWEMAMSVASLTGLLSWLESAPPGARYR</sequence>
<dbReference type="EMBL" id="PDJC01000001">
    <property type="protein sequence ID" value="PFG16807.1"/>
    <property type="molecule type" value="Genomic_DNA"/>
</dbReference>
<keyword evidence="3" id="KW-1185">Reference proteome</keyword>
<dbReference type="AlphaFoldDB" id="A0A2A9CQR2"/>
<reference evidence="2 3" key="1">
    <citation type="submission" date="2017-10" db="EMBL/GenBank/DDBJ databases">
        <title>Sequencing the genomes of 1000 actinobacteria strains.</title>
        <authorList>
            <person name="Klenk H.-P."/>
        </authorList>
    </citation>
    <scope>NUCLEOTIDE SEQUENCE [LARGE SCALE GENOMIC DNA]</scope>
    <source>
        <strain evidence="2 3">DSM 15597</strain>
    </source>
</reference>
<evidence type="ECO:0000313" key="2">
    <source>
        <dbReference type="EMBL" id="PFG16807.1"/>
    </source>
</evidence>
<gene>
    <name evidence="2" type="ORF">ATK74_1360</name>
</gene>
<name>A0A2A9CQR2_9ACTN</name>
<keyword evidence="1" id="KW-0472">Membrane</keyword>
<evidence type="ECO:0000313" key="3">
    <source>
        <dbReference type="Proteomes" id="UP000226079"/>
    </source>
</evidence>
<feature type="transmembrane region" description="Helical" evidence="1">
    <location>
        <begin position="6"/>
        <end position="25"/>
    </location>
</feature>
<dbReference type="Proteomes" id="UP000226079">
    <property type="component" value="Unassembled WGS sequence"/>
</dbReference>
<keyword evidence="1" id="KW-1133">Transmembrane helix</keyword>
<keyword evidence="1" id="KW-0812">Transmembrane</keyword>
<protein>
    <submittedName>
        <fullName evidence="2">Uncharacterized protein DUF2550</fullName>
    </submittedName>
</protein>
<dbReference type="RefSeq" id="WP_098460309.1">
    <property type="nucleotide sequence ID" value="NZ_PDJC01000001.1"/>
</dbReference>
<dbReference type="OrthoDB" id="4793422at2"/>
<accession>A0A2A9CQR2</accession>
<evidence type="ECO:0000256" key="1">
    <source>
        <dbReference type="SAM" id="Phobius"/>
    </source>
</evidence>